<dbReference type="InterPro" id="IPR002156">
    <property type="entry name" value="RNaseH_domain"/>
</dbReference>
<evidence type="ECO:0000313" key="2">
    <source>
        <dbReference type="EMBL" id="RKI92053.1"/>
    </source>
</evidence>
<dbReference type="PROSITE" id="PS50879">
    <property type="entry name" value="RNASE_H_1"/>
    <property type="match status" value="1"/>
</dbReference>
<sequence>MHEVSIFIESTWRGPARRDGVAMWLVECKRGDRLDTRQGFVHVKEGTETQGSLMAMINAFHILKKPCRALVFTKCSHILISMQQEWPKEWQESGWINAKGKPVKNAELWKMLIEKGKRHTYTLKDDHHEYENIMQSDLRKELESWKNTEP</sequence>
<protein>
    <recommendedName>
        <fullName evidence="1">RNase H type-1 domain-containing protein</fullName>
    </recommendedName>
</protein>
<dbReference type="RefSeq" id="WP_120468658.1">
    <property type="nucleotide sequence ID" value="NZ_RAYQ01000006.1"/>
</dbReference>
<dbReference type="EMBL" id="RAYQ01000006">
    <property type="protein sequence ID" value="RKI92053.1"/>
    <property type="molecule type" value="Genomic_DNA"/>
</dbReference>
<dbReference type="GO" id="GO:0004523">
    <property type="term" value="F:RNA-DNA hybrid ribonuclease activity"/>
    <property type="evidence" value="ECO:0007669"/>
    <property type="project" value="InterPro"/>
</dbReference>
<dbReference type="InterPro" id="IPR036397">
    <property type="entry name" value="RNaseH_sf"/>
</dbReference>
<dbReference type="InterPro" id="IPR012337">
    <property type="entry name" value="RNaseH-like_sf"/>
</dbReference>
<organism evidence="2 3">
    <name type="scientific">Parablautia intestinalis</name>
    <dbReference type="NCBI Taxonomy" id="2320100"/>
    <lineage>
        <taxon>Bacteria</taxon>
        <taxon>Bacillati</taxon>
        <taxon>Bacillota</taxon>
        <taxon>Clostridia</taxon>
        <taxon>Lachnospirales</taxon>
        <taxon>Lachnospiraceae</taxon>
        <taxon>Parablautia</taxon>
    </lineage>
</organism>
<gene>
    <name evidence="2" type="ORF">D7V94_08265</name>
</gene>
<proteinExistence type="predicted"/>
<keyword evidence="3" id="KW-1185">Reference proteome</keyword>
<dbReference type="AlphaFoldDB" id="A0A3A9AWV5"/>
<reference evidence="2 3" key="1">
    <citation type="submission" date="2018-09" db="EMBL/GenBank/DDBJ databases">
        <title>Murine metabolic-syndrome-specific gut microbial biobank.</title>
        <authorList>
            <person name="Liu C."/>
        </authorList>
    </citation>
    <scope>NUCLEOTIDE SEQUENCE [LARGE SCALE GENOMIC DNA]</scope>
    <source>
        <strain evidence="2 3">0.1xD8-82</strain>
    </source>
</reference>
<name>A0A3A9AWV5_9FIRM</name>
<dbReference type="GO" id="GO:0003676">
    <property type="term" value="F:nucleic acid binding"/>
    <property type="evidence" value="ECO:0007669"/>
    <property type="project" value="InterPro"/>
</dbReference>
<dbReference type="OrthoDB" id="1957805at2"/>
<dbReference type="Gene3D" id="3.30.420.10">
    <property type="entry name" value="Ribonuclease H-like superfamily/Ribonuclease H"/>
    <property type="match status" value="1"/>
</dbReference>
<evidence type="ECO:0000259" key="1">
    <source>
        <dbReference type="PROSITE" id="PS50879"/>
    </source>
</evidence>
<feature type="domain" description="RNase H type-1" evidence="1">
    <location>
        <begin position="1"/>
        <end position="150"/>
    </location>
</feature>
<dbReference type="Proteomes" id="UP000280696">
    <property type="component" value="Unassembled WGS sequence"/>
</dbReference>
<comment type="caution">
    <text evidence="2">The sequence shown here is derived from an EMBL/GenBank/DDBJ whole genome shotgun (WGS) entry which is preliminary data.</text>
</comment>
<dbReference type="SUPFAM" id="SSF53098">
    <property type="entry name" value="Ribonuclease H-like"/>
    <property type="match status" value="1"/>
</dbReference>
<accession>A0A3A9AWV5</accession>
<dbReference type="Pfam" id="PF00075">
    <property type="entry name" value="RNase_H"/>
    <property type="match status" value="1"/>
</dbReference>
<evidence type="ECO:0000313" key="3">
    <source>
        <dbReference type="Proteomes" id="UP000280696"/>
    </source>
</evidence>